<comment type="subcellular location">
    <subcellularLocation>
        <location evidence="3">Secreted</location>
    </subcellularLocation>
    <subcellularLocation>
        <location evidence="3">Bacterial flagellum</location>
    </subcellularLocation>
</comment>
<keyword evidence="6" id="KW-0969">Cilium</keyword>
<comment type="function">
    <text evidence="3">Flagellin is the subunit protein which polymerizes to form the filaments of bacterial flagella.</text>
</comment>
<comment type="similarity">
    <text evidence="1 3">Belongs to the bacterial flagellin family.</text>
</comment>
<organism evidence="6 7">
    <name type="scientific">Rhizobium jaguaris</name>
    <dbReference type="NCBI Taxonomy" id="1312183"/>
    <lineage>
        <taxon>Bacteria</taxon>
        <taxon>Pseudomonadati</taxon>
        <taxon>Pseudomonadota</taxon>
        <taxon>Alphaproteobacteria</taxon>
        <taxon>Hyphomicrobiales</taxon>
        <taxon>Rhizobiaceae</taxon>
        <taxon>Rhizobium/Agrobacterium group</taxon>
        <taxon>Rhizobium</taxon>
    </lineage>
</organism>
<dbReference type="InterPro" id="IPR001492">
    <property type="entry name" value="Flagellin"/>
</dbReference>
<feature type="domain" description="Flagellin N-terminal" evidence="4">
    <location>
        <begin position="39"/>
        <end position="160"/>
    </location>
</feature>
<sequence>MPAAWFQCLLVLVAYCCVRSSCVVSIFSTFIRVSSPVTTALEVLRNTQADLNVAQRQMSSGLRVQTAKDNATYWTISTLTRTDIGAVSAVQDALGLAAATVSTASTGINSAIDIVTQIRSKLVTAYEGSVDKTKLNDEISELKDQLRSVGESTSFNGVNWVMLQDGEDPTEPHEIPGSLIRHNDGTVSIGMLNYEGVSSTSGPIVSTDARYLIDDQSSGTGGYGVLTSTAFATEAGAAKNYVLISSKNGDTSGQVEISLDANTTQGGVTDMINTVTAMLHQLNTIGSAFGSLETRVSLQNQFASNLSDSLTSGVGKLVDADMEKQSSRVLALQTQEQLGLQSLSIANASYDTVRQLFQNL</sequence>
<evidence type="ECO:0000313" key="7">
    <source>
        <dbReference type="Proteomes" id="UP000282195"/>
    </source>
</evidence>
<dbReference type="InterPro" id="IPR046358">
    <property type="entry name" value="Flagellin_C"/>
</dbReference>
<gene>
    <name evidence="6" type="ORF">CCGE525_12645</name>
</gene>
<evidence type="ECO:0000256" key="2">
    <source>
        <dbReference type="ARBA" id="ARBA00023143"/>
    </source>
</evidence>
<protein>
    <recommendedName>
        <fullName evidence="3">Flagellin</fullName>
    </recommendedName>
</protein>
<dbReference type="GO" id="GO:0009288">
    <property type="term" value="C:bacterial-type flagellum"/>
    <property type="evidence" value="ECO:0007669"/>
    <property type="project" value="UniProtKB-SubCell"/>
</dbReference>
<dbReference type="KEGG" id="rjg:CCGE525_12645"/>
<evidence type="ECO:0000259" key="4">
    <source>
        <dbReference type="Pfam" id="PF00669"/>
    </source>
</evidence>
<dbReference type="Proteomes" id="UP000282195">
    <property type="component" value="Chromosome"/>
</dbReference>
<dbReference type="OrthoDB" id="8328560at2"/>
<dbReference type="SUPFAM" id="SSF64518">
    <property type="entry name" value="Phase 1 flagellin"/>
    <property type="match status" value="1"/>
</dbReference>
<dbReference type="Gene3D" id="1.20.1330.10">
    <property type="entry name" value="f41 fragment of flagellin, N-terminal domain"/>
    <property type="match status" value="1"/>
</dbReference>
<evidence type="ECO:0000256" key="1">
    <source>
        <dbReference type="ARBA" id="ARBA00005709"/>
    </source>
</evidence>
<keyword evidence="6" id="KW-0966">Cell projection</keyword>
<name>A0A387FKY1_9HYPH</name>
<accession>A0A387FKY1</accession>
<dbReference type="GO" id="GO:0005576">
    <property type="term" value="C:extracellular region"/>
    <property type="evidence" value="ECO:0007669"/>
    <property type="project" value="UniProtKB-SubCell"/>
</dbReference>
<evidence type="ECO:0000256" key="3">
    <source>
        <dbReference type="RuleBase" id="RU362073"/>
    </source>
</evidence>
<keyword evidence="3" id="KW-0964">Secreted</keyword>
<evidence type="ECO:0000313" key="6">
    <source>
        <dbReference type="EMBL" id="AYG59548.1"/>
    </source>
</evidence>
<dbReference type="PANTHER" id="PTHR42792:SF2">
    <property type="entry name" value="FLAGELLIN"/>
    <property type="match status" value="1"/>
</dbReference>
<dbReference type="AlphaFoldDB" id="A0A387FKY1"/>
<reference evidence="6 7" key="1">
    <citation type="submission" date="2018-10" db="EMBL/GenBank/DDBJ databases">
        <title>Rhizobium etli, R. leguminosarum and a new Rhizobium genospecies from Phaseolus dumosus.</title>
        <authorList>
            <person name="Ramirez-Puebla S.T."/>
            <person name="Rogel-Hernandez M.A."/>
            <person name="Guerrero G."/>
            <person name="Ormeno-Orrillo E."/>
            <person name="Martinez-Romero J.C."/>
            <person name="Negrete-Yankelevich S."/>
            <person name="Martinez-Romero E."/>
        </authorList>
    </citation>
    <scope>NUCLEOTIDE SEQUENCE [LARGE SCALE GENOMIC DNA]</scope>
    <source>
        <strain evidence="6 7">CCGE525</strain>
    </source>
</reference>
<dbReference type="InterPro" id="IPR001029">
    <property type="entry name" value="Flagellin_N"/>
</dbReference>
<keyword evidence="7" id="KW-1185">Reference proteome</keyword>
<proteinExistence type="inferred from homology"/>
<dbReference type="GO" id="GO:0005198">
    <property type="term" value="F:structural molecule activity"/>
    <property type="evidence" value="ECO:0007669"/>
    <property type="project" value="UniProtKB-UniRule"/>
</dbReference>
<dbReference type="Pfam" id="PF00669">
    <property type="entry name" value="Flagellin_N"/>
    <property type="match status" value="1"/>
</dbReference>
<dbReference type="Pfam" id="PF00700">
    <property type="entry name" value="Flagellin_C"/>
    <property type="match status" value="1"/>
</dbReference>
<dbReference type="PRINTS" id="PR00207">
    <property type="entry name" value="FLAGELLIN"/>
</dbReference>
<keyword evidence="6" id="KW-0282">Flagellum</keyword>
<dbReference type="EMBL" id="CP032694">
    <property type="protein sequence ID" value="AYG59548.1"/>
    <property type="molecule type" value="Genomic_DNA"/>
</dbReference>
<evidence type="ECO:0000259" key="5">
    <source>
        <dbReference type="Pfam" id="PF00700"/>
    </source>
</evidence>
<feature type="domain" description="Flagellin C-terminal" evidence="5">
    <location>
        <begin position="273"/>
        <end position="353"/>
    </location>
</feature>
<dbReference type="PANTHER" id="PTHR42792">
    <property type="entry name" value="FLAGELLIN"/>
    <property type="match status" value="1"/>
</dbReference>
<keyword evidence="2 3" id="KW-0975">Bacterial flagellum</keyword>